<dbReference type="Gene3D" id="1.10.3720.10">
    <property type="entry name" value="MetI-like"/>
    <property type="match status" value="1"/>
</dbReference>
<evidence type="ECO:0000256" key="4">
    <source>
        <dbReference type="ARBA" id="ARBA00022692"/>
    </source>
</evidence>
<feature type="transmembrane region" description="Helical" evidence="7">
    <location>
        <begin position="12"/>
        <end position="37"/>
    </location>
</feature>
<feature type="transmembrane region" description="Helical" evidence="7">
    <location>
        <begin position="157"/>
        <end position="177"/>
    </location>
</feature>
<dbReference type="EMBL" id="MYFO01000022">
    <property type="protein sequence ID" value="TFE85914.1"/>
    <property type="molecule type" value="Genomic_DNA"/>
</dbReference>
<dbReference type="SUPFAM" id="SSF161098">
    <property type="entry name" value="MetI-like"/>
    <property type="match status" value="1"/>
</dbReference>
<evidence type="ECO:0000256" key="1">
    <source>
        <dbReference type="ARBA" id="ARBA00004651"/>
    </source>
</evidence>
<keyword evidence="2" id="KW-0813">Transport</keyword>
<sequence>MRKKALKEQLTGYLFVGPMLVGLTILTVIPIVASLYLSLTEWSLVQGLSGIHFTGLSNFIRLFKDPIFIHSLGNNLIFMLVVPISLAAALLLAVVINKYVYAKSVFKVVYFMPYISSVVAVAVVCQVLFHPEYGPVNAFLKSLGMANPPKWLGDPDYALMMVMAISIWAAVDDLSIIEAGNRRVQFSYRVDS</sequence>
<keyword evidence="3" id="KW-1003">Cell membrane</keyword>
<dbReference type="RefSeq" id="WP_134754617.1">
    <property type="nucleotide sequence ID" value="NZ_MYFO02000006.1"/>
</dbReference>
<evidence type="ECO:0000256" key="2">
    <source>
        <dbReference type="ARBA" id="ARBA00022448"/>
    </source>
</evidence>
<evidence type="ECO:0000256" key="3">
    <source>
        <dbReference type="ARBA" id="ARBA00022475"/>
    </source>
</evidence>
<comment type="caution">
    <text evidence="8">The sequence shown here is derived from an EMBL/GenBank/DDBJ whole genome shotgun (WGS) entry which is preliminary data.</text>
</comment>
<evidence type="ECO:0000313" key="8">
    <source>
        <dbReference type="EMBL" id="TFE85914.1"/>
    </source>
</evidence>
<evidence type="ECO:0008006" key="10">
    <source>
        <dbReference type="Google" id="ProtNLM"/>
    </source>
</evidence>
<evidence type="ECO:0000256" key="6">
    <source>
        <dbReference type="ARBA" id="ARBA00023136"/>
    </source>
</evidence>
<accession>A0A4Y8PXL5</accession>
<dbReference type="PANTHER" id="PTHR30193">
    <property type="entry name" value="ABC TRANSPORTER PERMEASE PROTEIN"/>
    <property type="match status" value="1"/>
</dbReference>
<keyword evidence="6 7" id="KW-0472">Membrane</keyword>
<evidence type="ECO:0000313" key="9">
    <source>
        <dbReference type="Proteomes" id="UP000298246"/>
    </source>
</evidence>
<keyword evidence="5 7" id="KW-1133">Transmembrane helix</keyword>
<comment type="subcellular location">
    <subcellularLocation>
        <location evidence="1">Cell membrane</location>
        <topology evidence="1">Multi-pass membrane protein</topology>
    </subcellularLocation>
</comment>
<evidence type="ECO:0000256" key="7">
    <source>
        <dbReference type="SAM" id="Phobius"/>
    </source>
</evidence>
<dbReference type="Proteomes" id="UP000298246">
    <property type="component" value="Unassembled WGS sequence"/>
</dbReference>
<name>A0A4Y8PXL5_9BACL</name>
<dbReference type="AlphaFoldDB" id="A0A4Y8PXL5"/>
<protein>
    <recommendedName>
        <fullName evidence="10">Sugar ABC transporter permease</fullName>
    </recommendedName>
</protein>
<feature type="transmembrane region" description="Helical" evidence="7">
    <location>
        <begin position="76"/>
        <end position="96"/>
    </location>
</feature>
<dbReference type="InterPro" id="IPR051393">
    <property type="entry name" value="ABC_transporter_permease"/>
</dbReference>
<dbReference type="GO" id="GO:0005886">
    <property type="term" value="C:plasma membrane"/>
    <property type="evidence" value="ECO:0007669"/>
    <property type="project" value="UniProtKB-SubCell"/>
</dbReference>
<feature type="transmembrane region" description="Helical" evidence="7">
    <location>
        <begin position="108"/>
        <end position="129"/>
    </location>
</feature>
<proteinExistence type="predicted"/>
<organism evidence="8 9">
    <name type="scientific">Paenibacillus athensensis</name>
    <dbReference type="NCBI Taxonomy" id="1967502"/>
    <lineage>
        <taxon>Bacteria</taxon>
        <taxon>Bacillati</taxon>
        <taxon>Bacillota</taxon>
        <taxon>Bacilli</taxon>
        <taxon>Bacillales</taxon>
        <taxon>Paenibacillaceae</taxon>
        <taxon>Paenibacillus</taxon>
    </lineage>
</organism>
<dbReference type="OrthoDB" id="9788108at2"/>
<keyword evidence="9" id="KW-1185">Reference proteome</keyword>
<keyword evidence="4 7" id="KW-0812">Transmembrane</keyword>
<dbReference type="PANTHER" id="PTHR30193:SF37">
    <property type="entry name" value="INNER MEMBRANE ABC TRANSPORTER PERMEASE PROTEIN YCJO"/>
    <property type="match status" value="1"/>
</dbReference>
<reference evidence="8 9" key="1">
    <citation type="submission" date="2017-03" db="EMBL/GenBank/DDBJ databases">
        <title>Isolation of Levoglucosan Utilizing Bacteria.</title>
        <authorList>
            <person name="Arya A.S."/>
        </authorList>
    </citation>
    <scope>NUCLEOTIDE SEQUENCE [LARGE SCALE GENOMIC DNA]</scope>
    <source>
        <strain evidence="8 9">MEC069</strain>
    </source>
</reference>
<evidence type="ECO:0000256" key="5">
    <source>
        <dbReference type="ARBA" id="ARBA00022989"/>
    </source>
</evidence>
<gene>
    <name evidence="8" type="ORF">B5M42_16045</name>
</gene>
<dbReference type="InterPro" id="IPR035906">
    <property type="entry name" value="MetI-like_sf"/>
</dbReference>